<dbReference type="InterPro" id="IPR029016">
    <property type="entry name" value="GAF-like_dom_sf"/>
</dbReference>
<dbReference type="EMBL" id="JBHRWR010000009">
    <property type="protein sequence ID" value="MFC3574361.1"/>
    <property type="molecule type" value="Genomic_DNA"/>
</dbReference>
<dbReference type="SUPFAM" id="SSF81606">
    <property type="entry name" value="PP2C-like"/>
    <property type="match status" value="1"/>
</dbReference>
<dbReference type="InterPro" id="IPR052016">
    <property type="entry name" value="Bact_Sigma-Reg"/>
</dbReference>
<dbReference type="RefSeq" id="WP_310769911.1">
    <property type="nucleotide sequence ID" value="NZ_JBHRWR010000009.1"/>
</dbReference>
<name>A0ABV7SDV3_9ACTN</name>
<feature type="region of interest" description="Disordered" evidence="2">
    <location>
        <begin position="407"/>
        <end position="454"/>
    </location>
</feature>
<dbReference type="Gene3D" id="3.30.450.40">
    <property type="match status" value="1"/>
</dbReference>
<dbReference type="PANTHER" id="PTHR43156">
    <property type="entry name" value="STAGE II SPORULATION PROTEIN E-RELATED"/>
    <property type="match status" value="1"/>
</dbReference>
<comment type="caution">
    <text evidence="4">The sequence shown here is derived from an EMBL/GenBank/DDBJ whole genome shotgun (WGS) entry which is preliminary data.</text>
</comment>
<feature type="domain" description="PPM-type phosphatase" evidence="3">
    <location>
        <begin position="185"/>
        <end position="401"/>
    </location>
</feature>
<evidence type="ECO:0000313" key="4">
    <source>
        <dbReference type="EMBL" id="MFC3574361.1"/>
    </source>
</evidence>
<dbReference type="EC" id="3.1.3.16" evidence="4"/>
<evidence type="ECO:0000256" key="1">
    <source>
        <dbReference type="ARBA" id="ARBA00022801"/>
    </source>
</evidence>
<dbReference type="SMART" id="SM00331">
    <property type="entry name" value="PP2C_SIG"/>
    <property type="match status" value="1"/>
</dbReference>
<keyword evidence="5" id="KW-1185">Reference proteome</keyword>
<gene>
    <name evidence="4" type="ORF">ACFOZ0_13970</name>
</gene>
<dbReference type="PANTHER" id="PTHR43156:SF2">
    <property type="entry name" value="STAGE II SPORULATION PROTEIN E"/>
    <property type="match status" value="1"/>
</dbReference>
<organism evidence="4 5">
    <name type="scientific">Streptomyces yaanensis</name>
    <dbReference type="NCBI Taxonomy" id="1142239"/>
    <lineage>
        <taxon>Bacteria</taxon>
        <taxon>Bacillati</taxon>
        <taxon>Actinomycetota</taxon>
        <taxon>Actinomycetes</taxon>
        <taxon>Kitasatosporales</taxon>
        <taxon>Streptomycetaceae</taxon>
        <taxon>Streptomyces</taxon>
    </lineage>
</organism>
<evidence type="ECO:0000313" key="5">
    <source>
        <dbReference type="Proteomes" id="UP001595701"/>
    </source>
</evidence>
<dbReference type="Gene3D" id="3.60.40.10">
    <property type="entry name" value="PPM-type phosphatase domain"/>
    <property type="match status" value="1"/>
</dbReference>
<evidence type="ECO:0000259" key="3">
    <source>
        <dbReference type="SMART" id="SM00331"/>
    </source>
</evidence>
<evidence type="ECO:0000256" key="2">
    <source>
        <dbReference type="SAM" id="MobiDB-lite"/>
    </source>
</evidence>
<reference evidence="5" key="1">
    <citation type="journal article" date="2019" name="Int. J. Syst. Evol. Microbiol.">
        <title>The Global Catalogue of Microorganisms (GCM) 10K type strain sequencing project: providing services to taxonomists for standard genome sequencing and annotation.</title>
        <authorList>
            <consortium name="The Broad Institute Genomics Platform"/>
            <consortium name="The Broad Institute Genome Sequencing Center for Infectious Disease"/>
            <person name="Wu L."/>
            <person name="Ma J."/>
        </authorList>
    </citation>
    <scope>NUCLEOTIDE SEQUENCE [LARGE SCALE GENOMIC DNA]</scope>
    <source>
        <strain evidence="5">CGMCC 4.7035</strain>
    </source>
</reference>
<keyword evidence="1 4" id="KW-0378">Hydrolase</keyword>
<dbReference type="Pfam" id="PF07228">
    <property type="entry name" value="SpoIIE"/>
    <property type="match status" value="1"/>
</dbReference>
<dbReference type="InterPro" id="IPR036457">
    <property type="entry name" value="PPM-type-like_dom_sf"/>
</dbReference>
<proteinExistence type="predicted"/>
<protein>
    <submittedName>
        <fullName evidence="4">PP2C family protein-serine/threonine phosphatase</fullName>
        <ecNumber evidence="4">3.1.3.16</ecNumber>
    </submittedName>
</protein>
<dbReference type="SUPFAM" id="SSF55781">
    <property type="entry name" value="GAF domain-like"/>
    <property type="match status" value="1"/>
</dbReference>
<dbReference type="Proteomes" id="UP001595701">
    <property type="component" value="Unassembled WGS sequence"/>
</dbReference>
<accession>A0ABV7SDV3</accession>
<sequence length="454" mass="49464">MTGGERQGPAEGSTRSEHFGEEFLGVLLDQGHELPPHQLGPLVARQISRLDGRETSIFLQDYGQVWLVPLPGDGLAAGEPQPIDGSDAGRAFREARPVEVSQADGVRVYLPLLDGGDQVGVMAVTLDRLQDDERRLLRRLASLVADMLVTKHGYTDLFFRLRRREPMSVAAEIQWSLLPPLAMSTPRVELAGMLEPAYDVAGDSFDYALNGDVLHVAMVDAMGHGLDAATMATVVIGAYRHARRISVGLSEIYTFMDRAVADQFGPDHFVTAQMMRLNTATGRLQWVNAGHPAPLLIRGHRVVRRLQGPTTLPVGFGGHEPRISEVALIPGDRILCFTDGLIEERDVGGEEFSEEQLIGWVNRLEPTAQQIRTVARSLSHTLQRARGGITTDDATLLLIEWRGSATDDLAPPGVSRPPTPKERPTARSLSPTADLSHSCCRGGHVTGDRSVRSA</sequence>
<dbReference type="GO" id="GO:0004722">
    <property type="term" value="F:protein serine/threonine phosphatase activity"/>
    <property type="evidence" value="ECO:0007669"/>
    <property type="project" value="UniProtKB-EC"/>
</dbReference>
<dbReference type="InterPro" id="IPR001932">
    <property type="entry name" value="PPM-type_phosphatase-like_dom"/>
</dbReference>